<dbReference type="EMBL" id="CAMPGE010011163">
    <property type="protein sequence ID" value="CAI2370003.1"/>
    <property type="molecule type" value="Genomic_DNA"/>
</dbReference>
<name>A0AAD1XFE2_EUPCR</name>
<proteinExistence type="predicted"/>
<dbReference type="AlphaFoldDB" id="A0AAD1XFE2"/>
<keyword evidence="2" id="KW-1185">Reference proteome</keyword>
<gene>
    <name evidence="1" type="ORF">ECRASSUSDP1_LOCUS11310</name>
</gene>
<protein>
    <submittedName>
        <fullName evidence="1">Uncharacterized protein</fullName>
    </submittedName>
</protein>
<evidence type="ECO:0000313" key="2">
    <source>
        <dbReference type="Proteomes" id="UP001295684"/>
    </source>
</evidence>
<dbReference type="Proteomes" id="UP001295684">
    <property type="component" value="Unassembled WGS sequence"/>
</dbReference>
<comment type="caution">
    <text evidence="1">The sequence shown here is derived from an EMBL/GenBank/DDBJ whole genome shotgun (WGS) entry which is preliminary data.</text>
</comment>
<accession>A0AAD1XFE2</accession>
<evidence type="ECO:0000313" key="1">
    <source>
        <dbReference type="EMBL" id="CAI2370003.1"/>
    </source>
</evidence>
<reference evidence="1" key="1">
    <citation type="submission" date="2023-07" db="EMBL/GenBank/DDBJ databases">
        <authorList>
            <consortium name="AG Swart"/>
            <person name="Singh M."/>
            <person name="Singh A."/>
            <person name="Seah K."/>
            <person name="Emmerich C."/>
        </authorList>
    </citation>
    <scope>NUCLEOTIDE SEQUENCE</scope>
    <source>
        <strain evidence="1">DP1</strain>
    </source>
</reference>
<organism evidence="1 2">
    <name type="scientific">Euplotes crassus</name>
    <dbReference type="NCBI Taxonomy" id="5936"/>
    <lineage>
        <taxon>Eukaryota</taxon>
        <taxon>Sar</taxon>
        <taxon>Alveolata</taxon>
        <taxon>Ciliophora</taxon>
        <taxon>Intramacronucleata</taxon>
        <taxon>Spirotrichea</taxon>
        <taxon>Hypotrichia</taxon>
        <taxon>Euplotida</taxon>
        <taxon>Euplotidae</taxon>
        <taxon>Moneuplotes</taxon>
    </lineage>
</organism>
<sequence length="140" mass="16036">MKPIQKPSKSFKIDASDIWDDSDLIVSEETSNNITRQSLNKTRQFKNTMKNNKGKVKPEDLSDYVLEKGLHQYSSSVDIQMESFDDEFESESEEEAQEKILKPMIVLENVEKTACTIREGANILLSLRQIPSNELLKVIL</sequence>